<dbReference type="PRINTS" id="PR01438">
    <property type="entry name" value="UNVRSLSTRESS"/>
</dbReference>
<feature type="domain" description="UspA" evidence="2">
    <location>
        <begin position="2"/>
        <end position="142"/>
    </location>
</feature>
<dbReference type="InterPro" id="IPR006015">
    <property type="entry name" value="Universal_stress_UspA"/>
</dbReference>
<accession>A0A0S4L806</accession>
<dbReference type="STRING" id="1742972.COMA1_10794"/>
<sequence>MRVVIGIDWSDQTFAAVAQTFQLYHPTDVTLVHGIELGILEHPLVAQAGNVQGYDDFHHAMVDSGRQVVERAATMVPPEVTSIRKVNEISNPAQLILDSAANLSADLIVIGARGRNRLSEVVLGSVSHRVLMHSSRPTLIVRGEARKAQRVLVAIEDRDDADRAVRWLTQHPFAAPVELCVVHAVVPIGINEPYAGPEISAWIEDVQRYAEELVQSTAGKLANSHYKVSTKVVQGNPVAVIEQEAKDMDLVVVTSHGRKGISRFLLGSVSHAVVHHVTCPVLVLR</sequence>
<feature type="domain" description="UspA" evidence="2">
    <location>
        <begin position="149"/>
        <end position="285"/>
    </location>
</feature>
<dbReference type="Gene3D" id="3.40.50.620">
    <property type="entry name" value="HUPs"/>
    <property type="match status" value="2"/>
</dbReference>
<dbReference type="Pfam" id="PF00582">
    <property type="entry name" value="Usp"/>
    <property type="match status" value="2"/>
</dbReference>
<dbReference type="RefSeq" id="WP_090743982.1">
    <property type="nucleotide sequence ID" value="NZ_CZQA01000001.1"/>
</dbReference>
<comment type="similarity">
    <text evidence="1">Belongs to the universal stress protein A family.</text>
</comment>
<protein>
    <submittedName>
        <fullName evidence="3">Putative Universal stress protein</fullName>
    </submittedName>
</protein>
<organism evidence="3 4">
    <name type="scientific">Candidatus Nitrospira nitrosa</name>
    <dbReference type="NCBI Taxonomy" id="1742972"/>
    <lineage>
        <taxon>Bacteria</taxon>
        <taxon>Pseudomonadati</taxon>
        <taxon>Nitrospirota</taxon>
        <taxon>Nitrospiria</taxon>
        <taxon>Nitrospirales</taxon>
        <taxon>Nitrospiraceae</taxon>
        <taxon>Nitrospira</taxon>
    </lineage>
</organism>
<dbReference type="EMBL" id="CZQA01000001">
    <property type="protein sequence ID" value="CUS32752.1"/>
    <property type="molecule type" value="Genomic_DNA"/>
</dbReference>
<dbReference type="AlphaFoldDB" id="A0A0S4L806"/>
<reference evidence="3 4" key="1">
    <citation type="submission" date="2015-10" db="EMBL/GenBank/DDBJ databases">
        <authorList>
            <person name="Gilbert D.G."/>
        </authorList>
    </citation>
    <scope>NUCLEOTIDE SEQUENCE [LARGE SCALE GENOMIC DNA]</scope>
    <source>
        <strain evidence="3">COMA1</strain>
    </source>
</reference>
<dbReference type="CDD" id="cd23659">
    <property type="entry name" value="USP_At3g01520-like"/>
    <property type="match status" value="1"/>
</dbReference>
<dbReference type="PANTHER" id="PTHR31964">
    <property type="entry name" value="ADENINE NUCLEOTIDE ALPHA HYDROLASES-LIKE SUPERFAMILY PROTEIN"/>
    <property type="match status" value="1"/>
</dbReference>
<keyword evidence="4" id="KW-1185">Reference proteome</keyword>
<gene>
    <name evidence="3" type="ORF">COMA1_10794</name>
</gene>
<dbReference type="SUPFAM" id="SSF52402">
    <property type="entry name" value="Adenine nucleotide alpha hydrolases-like"/>
    <property type="match status" value="2"/>
</dbReference>
<name>A0A0S4L806_9BACT</name>
<evidence type="ECO:0000313" key="3">
    <source>
        <dbReference type="EMBL" id="CUS32752.1"/>
    </source>
</evidence>
<dbReference type="PANTHER" id="PTHR31964:SF113">
    <property type="entry name" value="USPA DOMAIN-CONTAINING PROTEIN"/>
    <property type="match status" value="1"/>
</dbReference>
<evidence type="ECO:0000313" key="4">
    <source>
        <dbReference type="Proteomes" id="UP000199032"/>
    </source>
</evidence>
<dbReference type="Proteomes" id="UP000199032">
    <property type="component" value="Unassembled WGS sequence"/>
</dbReference>
<dbReference type="InterPro" id="IPR006016">
    <property type="entry name" value="UspA"/>
</dbReference>
<evidence type="ECO:0000256" key="1">
    <source>
        <dbReference type="ARBA" id="ARBA00008791"/>
    </source>
</evidence>
<dbReference type="InterPro" id="IPR014729">
    <property type="entry name" value="Rossmann-like_a/b/a_fold"/>
</dbReference>
<proteinExistence type="inferred from homology"/>
<dbReference type="OrthoDB" id="9772177at2"/>
<evidence type="ECO:0000259" key="2">
    <source>
        <dbReference type="Pfam" id="PF00582"/>
    </source>
</evidence>
<dbReference type="CDD" id="cd00293">
    <property type="entry name" value="USP-like"/>
    <property type="match status" value="1"/>
</dbReference>